<dbReference type="PROSITE" id="PS50297">
    <property type="entry name" value="ANK_REP_REGION"/>
    <property type="match status" value="3"/>
</dbReference>
<evidence type="ECO:0000256" key="2">
    <source>
        <dbReference type="ARBA" id="ARBA00023043"/>
    </source>
</evidence>
<feature type="repeat" description="ANK" evidence="3">
    <location>
        <begin position="332"/>
        <end position="364"/>
    </location>
</feature>
<proteinExistence type="predicted"/>
<dbReference type="PANTHER" id="PTHR24180">
    <property type="entry name" value="CYCLIN-DEPENDENT KINASE INHIBITOR 2C-RELATED"/>
    <property type="match status" value="1"/>
</dbReference>
<dbReference type="PhylomeDB" id="A0A0G4GEA4"/>
<dbReference type="SUPFAM" id="SSF48403">
    <property type="entry name" value="Ankyrin repeat"/>
    <property type="match status" value="1"/>
</dbReference>
<accession>A0A0G4GEA4</accession>
<dbReference type="SMART" id="SM00248">
    <property type="entry name" value="ANK"/>
    <property type="match status" value="7"/>
</dbReference>
<feature type="repeat" description="ANK" evidence="3">
    <location>
        <begin position="227"/>
        <end position="259"/>
    </location>
</feature>
<dbReference type="Gene3D" id="1.25.40.20">
    <property type="entry name" value="Ankyrin repeat-containing domain"/>
    <property type="match status" value="1"/>
</dbReference>
<gene>
    <name evidence="4" type="ORF">Cvel_21495</name>
</gene>
<dbReference type="EMBL" id="CDMZ01001128">
    <property type="protein sequence ID" value="CEM27725.1"/>
    <property type="molecule type" value="Genomic_DNA"/>
</dbReference>
<evidence type="ECO:0000256" key="3">
    <source>
        <dbReference type="PROSITE-ProRule" id="PRU00023"/>
    </source>
</evidence>
<dbReference type="PRINTS" id="PR01415">
    <property type="entry name" value="ANKYRIN"/>
</dbReference>
<dbReference type="InterPro" id="IPR036770">
    <property type="entry name" value="Ankyrin_rpt-contain_sf"/>
</dbReference>
<keyword evidence="1" id="KW-0677">Repeat</keyword>
<protein>
    <submittedName>
        <fullName evidence="4">Uncharacterized protein</fullName>
    </submittedName>
</protein>
<feature type="repeat" description="ANK" evidence="3">
    <location>
        <begin position="154"/>
        <end position="186"/>
    </location>
</feature>
<keyword evidence="2 3" id="KW-0040">ANK repeat</keyword>
<feature type="repeat" description="ANK" evidence="3">
    <location>
        <begin position="194"/>
        <end position="226"/>
    </location>
</feature>
<dbReference type="PROSITE" id="PS50088">
    <property type="entry name" value="ANK_REPEAT"/>
    <property type="match status" value="6"/>
</dbReference>
<feature type="repeat" description="ANK" evidence="3">
    <location>
        <begin position="260"/>
        <end position="292"/>
    </location>
</feature>
<dbReference type="Pfam" id="PF12796">
    <property type="entry name" value="Ank_2"/>
    <property type="match status" value="3"/>
</dbReference>
<evidence type="ECO:0000313" key="4">
    <source>
        <dbReference type="EMBL" id="CEM27725.1"/>
    </source>
</evidence>
<dbReference type="InterPro" id="IPR002110">
    <property type="entry name" value="Ankyrin_rpt"/>
</dbReference>
<dbReference type="AlphaFoldDB" id="A0A0G4GEA4"/>
<dbReference type="VEuPathDB" id="CryptoDB:Cvel_21495"/>
<dbReference type="InterPro" id="IPR051637">
    <property type="entry name" value="Ank_repeat_dom-contain_49"/>
</dbReference>
<sequence length="449" mass="49187">MEAEVDFAIQQLLALEEEFLKTLESFRNKRKVLEKIKSRNRQTNSLSPPTAEARPFSIVFREAAPLWRLRKLVEVQLRDLRKSFHAELDQIMSCNYNMDLSGLFALLIGSVISSFQPVSSDTLHEALDRFIETGEKEDFRFLLFVGSDIDGLVDGQTALMKAVRKRNMRAVIRLVRWGAGLEVKNRETGGVDSSGAVALHEACFQRDEAIARFLLSRGANPNGSTIDGSRPLHVAAMRGAVALFDPLLSHGAEIDAENARQGTALVVAVTCGQREAAERLLDRGADGSVRSDGGFAPLHHTVGIKDNGICGHKDVAELLLSRGANVNARNDDNCTILHIAVTFGCEDVAELVLDAGVDIHAVDNAGGTAFHHVALHIPQMNEFVEVDELQQRKLRIAQMLVSRGINVHAVTNAGSTALQIAERLLPADPPVRIFLASLPPQPLQQQQQQ</sequence>
<dbReference type="PANTHER" id="PTHR24180:SF45">
    <property type="entry name" value="POLY [ADP-RIBOSE] POLYMERASE TANKYRASE"/>
    <property type="match status" value="1"/>
</dbReference>
<organism evidence="4">
    <name type="scientific">Chromera velia CCMP2878</name>
    <dbReference type="NCBI Taxonomy" id="1169474"/>
    <lineage>
        <taxon>Eukaryota</taxon>
        <taxon>Sar</taxon>
        <taxon>Alveolata</taxon>
        <taxon>Colpodellida</taxon>
        <taxon>Chromeraceae</taxon>
        <taxon>Chromera</taxon>
    </lineage>
</organism>
<reference evidence="4" key="1">
    <citation type="submission" date="2014-11" db="EMBL/GenBank/DDBJ databases">
        <authorList>
            <person name="Otto D Thomas"/>
            <person name="Naeem Raeece"/>
        </authorList>
    </citation>
    <scope>NUCLEOTIDE SEQUENCE</scope>
</reference>
<name>A0A0G4GEA4_9ALVE</name>
<evidence type="ECO:0000256" key="1">
    <source>
        <dbReference type="ARBA" id="ARBA00022737"/>
    </source>
</evidence>
<feature type="repeat" description="ANK" evidence="3">
    <location>
        <begin position="293"/>
        <end position="331"/>
    </location>
</feature>